<dbReference type="RefSeq" id="WP_063871786.1">
    <property type="nucleotide sequence ID" value="NZ_CAWMRI010000057.1"/>
</dbReference>
<gene>
    <name evidence="1" type="ORF">A2T98_04770</name>
</gene>
<sequence length="102" mass="12068">MGAWEDIQSVNNALYQHAKDTNRYIVAEPYKWWIKVSQEHLLNFIDRPLTPEKATAFMRQFNPRINFHRSDETVNGRCISPPTSPIKSYEQMPVYTFVIESY</sequence>
<dbReference type="AlphaFoldDB" id="A0A166KE08"/>
<accession>A0A166KE08</accession>
<protein>
    <submittedName>
        <fullName evidence="1">Uncharacterized protein</fullName>
    </submittedName>
</protein>
<evidence type="ECO:0000313" key="2">
    <source>
        <dbReference type="Proteomes" id="UP000076555"/>
    </source>
</evidence>
<evidence type="ECO:0000313" key="1">
    <source>
        <dbReference type="EMBL" id="KZL50979.1"/>
    </source>
</evidence>
<dbReference type="EMBL" id="LWAJ01000057">
    <property type="protein sequence ID" value="KZL50979.1"/>
    <property type="molecule type" value="Genomic_DNA"/>
</dbReference>
<proteinExistence type="predicted"/>
<name>A0A166KE08_NODSP</name>
<dbReference type="Proteomes" id="UP000076555">
    <property type="component" value="Unassembled WGS sequence"/>
</dbReference>
<reference evidence="1 2" key="1">
    <citation type="submission" date="2016-04" db="EMBL/GenBank/DDBJ databases">
        <title>Draft Genome Assembly of the Bloom-forming Cyanobacterium Nodularia spumigena Strain CENA596 in Shrimp Production Ponds.</title>
        <authorList>
            <person name="Popin R.V."/>
            <person name="Rigonato J."/>
            <person name="Abreu V.A."/>
            <person name="Andreote A.P."/>
            <person name="Silveira S.B."/>
            <person name="Odebrecht C."/>
            <person name="Fiore M.F."/>
        </authorList>
    </citation>
    <scope>NUCLEOTIDE SEQUENCE [LARGE SCALE GENOMIC DNA]</scope>
    <source>
        <strain evidence="1 2">CENA596</strain>
    </source>
</reference>
<comment type="caution">
    <text evidence="1">The sequence shown here is derived from an EMBL/GenBank/DDBJ whole genome shotgun (WGS) entry which is preliminary data.</text>
</comment>
<organism evidence="1 2">
    <name type="scientific">Nodularia spumigena CENA596</name>
    <dbReference type="NCBI Taxonomy" id="1819295"/>
    <lineage>
        <taxon>Bacteria</taxon>
        <taxon>Bacillati</taxon>
        <taxon>Cyanobacteriota</taxon>
        <taxon>Cyanophyceae</taxon>
        <taxon>Nostocales</taxon>
        <taxon>Nodulariaceae</taxon>
        <taxon>Nodularia</taxon>
    </lineage>
</organism>